<sequence length="201" mass="21790">MDWLKELLKNAGIAEDQVETIVANAAKEAPKHVVPKAVYNDLSAEKKTLETQLSDRDTQLTDLQKQVKGNEELEKTIKDLRDANDLAATKHQEELQSQKIESAIDIALTGAKARNLTAAKALLDREGVTIDKDGNVIGLTDKVKALVESEETKFMFESTETTITGTIPGGQPGGSGGSVDTSKMTYSQLSEYMANNPDAQI</sequence>
<name>A0A1E4R4T5_9BACI</name>
<dbReference type="RefSeq" id="WP_069480545.1">
    <property type="nucleotide sequence ID" value="NZ_KV766182.1"/>
</dbReference>
<protein>
    <recommendedName>
        <fullName evidence="5">Phage minor structural protein GP20</fullName>
    </recommendedName>
</protein>
<feature type="region of interest" description="Disordered" evidence="2">
    <location>
        <begin position="163"/>
        <end position="182"/>
    </location>
</feature>
<dbReference type="InterPro" id="IPR009636">
    <property type="entry name" value="SCAF"/>
</dbReference>
<dbReference type="EMBL" id="MECQ01000001">
    <property type="protein sequence ID" value="ODV55459.1"/>
    <property type="molecule type" value="Genomic_DNA"/>
</dbReference>
<dbReference type="AlphaFoldDB" id="A0A1E4R4T5"/>
<reference evidence="3 4" key="1">
    <citation type="submission" date="2016-09" db="EMBL/GenBank/DDBJ databases">
        <title>Draft genome sequence of the soil isolate, Lysinibacillus fusiformis M5, a potential hypoxanthine producer.</title>
        <authorList>
            <person name="Gallegos-Monterrosa R."/>
            <person name="Maroti G."/>
            <person name="Balint B."/>
            <person name="Kovacs A.T."/>
        </authorList>
    </citation>
    <scope>NUCLEOTIDE SEQUENCE [LARGE SCALE GENOMIC DNA]</scope>
    <source>
        <strain evidence="3 4">M5</strain>
    </source>
</reference>
<evidence type="ECO:0000313" key="4">
    <source>
        <dbReference type="Proteomes" id="UP000094784"/>
    </source>
</evidence>
<dbReference type="Pfam" id="PF06810">
    <property type="entry name" value="Phage_scaffold"/>
    <property type="match status" value="1"/>
</dbReference>
<accession>A0A1E4R4T5</accession>
<evidence type="ECO:0000313" key="3">
    <source>
        <dbReference type="EMBL" id="ODV55459.1"/>
    </source>
</evidence>
<evidence type="ECO:0008006" key="5">
    <source>
        <dbReference type="Google" id="ProtNLM"/>
    </source>
</evidence>
<gene>
    <name evidence="3" type="ORF">BG258_05850</name>
</gene>
<proteinExistence type="predicted"/>
<organism evidence="3 4">
    <name type="scientific">Lysinibacillus fusiformis</name>
    <dbReference type="NCBI Taxonomy" id="28031"/>
    <lineage>
        <taxon>Bacteria</taxon>
        <taxon>Bacillati</taxon>
        <taxon>Bacillota</taxon>
        <taxon>Bacilli</taxon>
        <taxon>Bacillales</taxon>
        <taxon>Bacillaceae</taxon>
        <taxon>Lysinibacillus</taxon>
    </lineage>
</organism>
<evidence type="ECO:0000256" key="1">
    <source>
        <dbReference type="SAM" id="Coils"/>
    </source>
</evidence>
<feature type="compositionally biased region" description="Gly residues" evidence="2">
    <location>
        <begin position="167"/>
        <end position="177"/>
    </location>
</feature>
<feature type="coiled-coil region" evidence="1">
    <location>
        <begin position="46"/>
        <end position="90"/>
    </location>
</feature>
<evidence type="ECO:0000256" key="2">
    <source>
        <dbReference type="SAM" id="MobiDB-lite"/>
    </source>
</evidence>
<comment type="caution">
    <text evidence="3">The sequence shown here is derived from an EMBL/GenBank/DDBJ whole genome shotgun (WGS) entry which is preliminary data.</text>
</comment>
<dbReference type="Proteomes" id="UP000094784">
    <property type="component" value="Unassembled WGS sequence"/>
</dbReference>
<keyword evidence="1" id="KW-0175">Coiled coil</keyword>